<name>A0A4R6FXM2_9SPHN</name>
<dbReference type="PANTHER" id="PTHR43861">
    <property type="entry name" value="TRANS-ACONITATE 2-METHYLTRANSFERASE-RELATED"/>
    <property type="match status" value="1"/>
</dbReference>
<accession>A0A4R6FXM2</accession>
<dbReference type="GO" id="GO:0032259">
    <property type="term" value="P:methylation"/>
    <property type="evidence" value="ECO:0007669"/>
    <property type="project" value="UniProtKB-KW"/>
</dbReference>
<dbReference type="Proteomes" id="UP000295493">
    <property type="component" value="Unassembled WGS sequence"/>
</dbReference>
<keyword evidence="2 4" id="KW-0808">Transferase</keyword>
<feature type="domain" description="Methyltransferase" evidence="3">
    <location>
        <begin position="52"/>
        <end position="136"/>
    </location>
</feature>
<comment type="caution">
    <text evidence="4">The sequence shown here is derived from an EMBL/GenBank/DDBJ whole genome shotgun (WGS) entry which is preliminary data.</text>
</comment>
<dbReference type="AlphaFoldDB" id="A0A4R6FXM2"/>
<evidence type="ECO:0000313" key="4">
    <source>
        <dbReference type="EMBL" id="TDN86703.1"/>
    </source>
</evidence>
<sequence length="274" mass="29506">MLTRKANDWSDKVGAVWAEQWRRTDRAFGSLSQKLNTAIADAAPQGGFRAFDIGCGAGATSFALAEARPEAEIIGVDLSPDLLSVAAERSRHAAIRFVEGDAGEVACREAPIDLFVSRHGVMFFSDPVATFARFADASMPDAAMVFSCFAEIAANPWVEIATDGVAPPPFGSPGPFAFADPDYVGDMLAQAGWRGEAERYDFDYIVGEGDKPVEDAMAFLTRIGPAAAMLRDADGAQHMALLTRMRDILSRNAEPGRIAFPASAWIWRARRDAA</sequence>
<dbReference type="GO" id="GO:0008168">
    <property type="term" value="F:methyltransferase activity"/>
    <property type="evidence" value="ECO:0007669"/>
    <property type="project" value="UniProtKB-KW"/>
</dbReference>
<evidence type="ECO:0000259" key="3">
    <source>
        <dbReference type="Pfam" id="PF13649"/>
    </source>
</evidence>
<organism evidence="4 5">
    <name type="scientific">Stakelama pacifica</name>
    <dbReference type="NCBI Taxonomy" id="517720"/>
    <lineage>
        <taxon>Bacteria</taxon>
        <taxon>Pseudomonadati</taxon>
        <taxon>Pseudomonadota</taxon>
        <taxon>Alphaproteobacteria</taxon>
        <taxon>Sphingomonadales</taxon>
        <taxon>Sphingomonadaceae</taxon>
        <taxon>Stakelama</taxon>
    </lineage>
</organism>
<evidence type="ECO:0000313" key="5">
    <source>
        <dbReference type="Proteomes" id="UP000295493"/>
    </source>
</evidence>
<reference evidence="4 5" key="1">
    <citation type="submission" date="2019-03" db="EMBL/GenBank/DDBJ databases">
        <title>Genomic Encyclopedia of Type Strains, Phase IV (KMG-IV): sequencing the most valuable type-strain genomes for metagenomic binning, comparative biology and taxonomic classification.</title>
        <authorList>
            <person name="Goeker M."/>
        </authorList>
    </citation>
    <scope>NUCLEOTIDE SEQUENCE [LARGE SCALE GENOMIC DNA]</scope>
    <source>
        <strain evidence="4 5">DSM 25059</strain>
    </source>
</reference>
<dbReference type="Pfam" id="PF13649">
    <property type="entry name" value="Methyltransf_25"/>
    <property type="match status" value="1"/>
</dbReference>
<gene>
    <name evidence="4" type="ORF">EV664_101279</name>
</gene>
<keyword evidence="5" id="KW-1185">Reference proteome</keyword>
<dbReference type="Gene3D" id="3.40.50.150">
    <property type="entry name" value="Vaccinia Virus protein VP39"/>
    <property type="match status" value="1"/>
</dbReference>
<dbReference type="EMBL" id="SNWD01000001">
    <property type="protein sequence ID" value="TDN86703.1"/>
    <property type="molecule type" value="Genomic_DNA"/>
</dbReference>
<keyword evidence="1 4" id="KW-0489">Methyltransferase</keyword>
<dbReference type="RefSeq" id="WP_133493892.1">
    <property type="nucleotide sequence ID" value="NZ_BMLU01000001.1"/>
</dbReference>
<evidence type="ECO:0000256" key="1">
    <source>
        <dbReference type="ARBA" id="ARBA00022603"/>
    </source>
</evidence>
<dbReference type="PANTHER" id="PTHR43861:SF1">
    <property type="entry name" value="TRANS-ACONITATE 2-METHYLTRANSFERASE"/>
    <property type="match status" value="1"/>
</dbReference>
<dbReference type="OrthoDB" id="9777638at2"/>
<protein>
    <submittedName>
        <fullName evidence="4">Methyltransferase family protein</fullName>
    </submittedName>
</protein>
<proteinExistence type="predicted"/>
<dbReference type="CDD" id="cd02440">
    <property type="entry name" value="AdoMet_MTases"/>
    <property type="match status" value="1"/>
</dbReference>
<evidence type="ECO:0000256" key="2">
    <source>
        <dbReference type="ARBA" id="ARBA00022679"/>
    </source>
</evidence>
<dbReference type="InterPro" id="IPR029063">
    <property type="entry name" value="SAM-dependent_MTases_sf"/>
</dbReference>
<dbReference type="SUPFAM" id="SSF53335">
    <property type="entry name" value="S-adenosyl-L-methionine-dependent methyltransferases"/>
    <property type="match status" value="1"/>
</dbReference>
<dbReference type="InterPro" id="IPR041698">
    <property type="entry name" value="Methyltransf_25"/>
</dbReference>